<organism evidence="1 2">
    <name type="scientific">Rhodovulum sulfidophilum</name>
    <name type="common">Rhodobacter sulfidophilus</name>
    <dbReference type="NCBI Taxonomy" id="35806"/>
    <lineage>
        <taxon>Bacteria</taxon>
        <taxon>Pseudomonadati</taxon>
        <taxon>Pseudomonadota</taxon>
        <taxon>Alphaproteobacteria</taxon>
        <taxon>Rhodobacterales</taxon>
        <taxon>Paracoccaceae</taxon>
        <taxon>Rhodovulum</taxon>
    </lineage>
</organism>
<dbReference type="RefSeq" id="WP_202247491.1">
    <property type="nucleotide sequence ID" value="NZ_JAESJJ010000003.1"/>
</dbReference>
<keyword evidence="2" id="KW-1185">Reference proteome</keyword>
<protein>
    <submittedName>
        <fullName evidence="1">Uncharacterized protein</fullName>
    </submittedName>
</protein>
<proteinExistence type="predicted"/>
<dbReference type="EMBL" id="JAESJJ010000003">
    <property type="protein sequence ID" value="MBL3607993.1"/>
    <property type="molecule type" value="Genomic_DNA"/>
</dbReference>
<evidence type="ECO:0000313" key="1">
    <source>
        <dbReference type="EMBL" id="MBL3607993.1"/>
    </source>
</evidence>
<gene>
    <name evidence="1" type="ORF">JMM60_04130</name>
</gene>
<evidence type="ECO:0000313" key="2">
    <source>
        <dbReference type="Proteomes" id="UP000604473"/>
    </source>
</evidence>
<dbReference type="Proteomes" id="UP000604473">
    <property type="component" value="Unassembled WGS sequence"/>
</dbReference>
<sequence length="116" mass="12009">MANRLTKTGSPRTARFRNPHPISVGQCPVFVADSVDGNLRILEEAVGLAAARSQVHPVGGRVKHDTAAAFLEARAAPAMTSEPLSLPIPGMAIEVSFGMPSAVRQVAAISAPPSSV</sequence>
<comment type="caution">
    <text evidence="1">The sequence shown here is derived from an EMBL/GenBank/DDBJ whole genome shotgun (WGS) entry which is preliminary data.</text>
</comment>
<reference evidence="1 2" key="1">
    <citation type="submission" date="2021-01" db="EMBL/GenBank/DDBJ databases">
        <title>Draft genomes of Rhodovulum sulfidophilum.</title>
        <authorList>
            <person name="Guzman M.S."/>
        </authorList>
    </citation>
    <scope>NUCLEOTIDE SEQUENCE [LARGE SCALE GENOMIC DNA]</scope>
    <source>
        <strain evidence="1 2">AB35</strain>
    </source>
</reference>
<name>A0ABS1RQ18_RHOSU</name>
<accession>A0ABS1RQ18</accession>